<dbReference type="Proteomes" id="UP000280036">
    <property type="component" value="Unassembled WGS sequence"/>
</dbReference>
<evidence type="ECO:0000313" key="8">
    <source>
        <dbReference type="EMBL" id="VDR42542.1"/>
    </source>
</evidence>
<dbReference type="EMBL" id="UZVY01000001">
    <property type="protein sequence ID" value="VDR42444.1"/>
    <property type="molecule type" value="Genomic_DNA"/>
</dbReference>
<accession>A0A3P8KD53</accession>
<evidence type="ECO:0000313" key="6">
    <source>
        <dbReference type="EMBL" id="VDR42465.1"/>
    </source>
</evidence>
<evidence type="ECO:0000313" key="4">
    <source>
        <dbReference type="EMBL" id="VDR42443.1"/>
    </source>
</evidence>
<dbReference type="RefSeq" id="WP_126117825.1">
    <property type="nucleotide sequence ID" value="NZ_CP101806.1"/>
</dbReference>
<evidence type="ECO:0000313" key="1">
    <source>
        <dbReference type="EMBL" id="UUD34748.1"/>
    </source>
</evidence>
<evidence type="ECO:0000313" key="10">
    <source>
        <dbReference type="Proteomes" id="UP000280036"/>
    </source>
</evidence>
<protein>
    <submittedName>
        <fullName evidence="5">Uncharacterized protein</fullName>
    </submittedName>
</protein>
<dbReference type="EMBL" id="UZVY01000002">
    <property type="protein sequence ID" value="VDR42465.1"/>
    <property type="molecule type" value="Genomic_DNA"/>
</dbReference>
<evidence type="ECO:0000313" key="2">
    <source>
        <dbReference type="EMBL" id="UUD34749.1"/>
    </source>
</evidence>
<dbReference type="Proteomes" id="UP001058569">
    <property type="component" value="Chromosome"/>
</dbReference>
<reference evidence="5 10" key="1">
    <citation type="submission" date="2018-12" db="EMBL/GenBank/DDBJ databases">
        <authorList>
            <consortium name="Pathogen Informatics"/>
        </authorList>
    </citation>
    <scope>NUCLEOTIDE SEQUENCE [LARGE SCALE GENOMIC DNA]</scope>
    <source>
        <strain evidence="5 10">NCTC10126</strain>
    </source>
</reference>
<organism evidence="5 10">
    <name type="scientific">Mycoplasmopsis caviae</name>
    <dbReference type="NCBI Taxonomy" id="55603"/>
    <lineage>
        <taxon>Bacteria</taxon>
        <taxon>Bacillati</taxon>
        <taxon>Mycoplasmatota</taxon>
        <taxon>Mycoplasmoidales</taxon>
        <taxon>Metamycoplasmataceae</taxon>
        <taxon>Mycoplasmopsis</taxon>
    </lineage>
</organism>
<evidence type="ECO:0000313" key="5">
    <source>
        <dbReference type="EMBL" id="VDR42444.1"/>
    </source>
</evidence>
<dbReference type="EMBL" id="CP101806">
    <property type="protein sequence ID" value="UUD34749.1"/>
    <property type="molecule type" value="Genomic_DNA"/>
</dbReference>
<keyword evidence="11" id="KW-1185">Reference proteome</keyword>
<sequence length="90" mass="11085">MLTWRENAGFDRSYLFSCFYNIINFNDGFNNEVKLHYYDWLRFDKSNEFTKSFYIHPSNATIDFKVSYESWKNFYTDKKLMLNDIYIPIE</sequence>
<evidence type="ECO:0000313" key="11">
    <source>
        <dbReference type="Proteomes" id="UP001058569"/>
    </source>
</evidence>
<gene>
    <name evidence="3" type="ORF">NCTC10126_00006</name>
    <name evidence="4" type="ORF">NCTC10126_00966</name>
    <name evidence="5" type="ORF">NCTC10126_00967</name>
    <name evidence="6" type="ORF">NCTC10126_00988</name>
    <name evidence="7" type="ORF">NCTC10126_00989</name>
    <name evidence="8" type="ORF">NCTC10126_01068</name>
    <name evidence="9" type="ORF">NCTC10126_01069</name>
    <name evidence="1" type="ORF">NPA07_02900</name>
    <name evidence="2" type="ORF">NPA07_02905</name>
</gene>
<proteinExistence type="predicted"/>
<reference evidence="1" key="2">
    <citation type="submission" date="2022-07" db="EMBL/GenBank/DDBJ databases">
        <title>Complete genome of Mycoplasma caviae type strain G122.</title>
        <authorList>
            <person name="Spergser J."/>
        </authorList>
    </citation>
    <scope>NUCLEOTIDE SEQUENCE</scope>
    <source>
        <strain evidence="1">G122</strain>
    </source>
</reference>
<dbReference type="EMBL" id="UZVY01000002">
    <property type="protein sequence ID" value="VDR42466.1"/>
    <property type="molecule type" value="Genomic_DNA"/>
</dbReference>
<evidence type="ECO:0000313" key="3">
    <source>
        <dbReference type="EMBL" id="VDR41530.1"/>
    </source>
</evidence>
<dbReference type="EMBL" id="CP101806">
    <property type="protein sequence ID" value="UUD34748.1"/>
    <property type="molecule type" value="Genomic_DNA"/>
</dbReference>
<name>A0A3P8KD53_9BACT</name>
<dbReference type="EMBL" id="UZVY01000006">
    <property type="protein sequence ID" value="VDR42543.1"/>
    <property type="molecule type" value="Genomic_DNA"/>
</dbReference>
<dbReference type="EMBL" id="UZVY01000006">
    <property type="protein sequence ID" value="VDR42542.1"/>
    <property type="molecule type" value="Genomic_DNA"/>
</dbReference>
<evidence type="ECO:0000313" key="9">
    <source>
        <dbReference type="EMBL" id="VDR42543.1"/>
    </source>
</evidence>
<dbReference type="AlphaFoldDB" id="A0A3P8KD53"/>
<dbReference type="EMBL" id="UZVY01000001">
    <property type="protein sequence ID" value="VDR41530.1"/>
    <property type="molecule type" value="Genomic_DNA"/>
</dbReference>
<evidence type="ECO:0000313" key="7">
    <source>
        <dbReference type="EMBL" id="VDR42466.1"/>
    </source>
</evidence>
<dbReference type="EMBL" id="UZVY01000001">
    <property type="protein sequence ID" value="VDR42443.1"/>
    <property type="molecule type" value="Genomic_DNA"/>
</dbReference>